<dbReference type="InterPro" id="IPR050525">
    <property type="entry name" value="ECM_Assembly_Org"/>
</dbReference>
<dbReference type="SMART" id="SM00327">
    <property type="entry name" value="VWA"/>
    <property type="match status" value="1"/>
</dbReference>
<keyword evidence="3" id="KW-1185">Reference proteome</keyword>
<accession>A0A6P8I208</accession>
<dbReference type="PANTHER" id="PTHR24020">
    <property type="entry name" value="COLLAGEN ALPHA"/>
    <property type="match status" value="1"/>
</dbReference>
<dbReference type="Proteomes" id="UP000515163">
    <property type="component" value="Unplaced"/>
</dbReference>
<dbReference type="InParanoid" id="A0A6P8I208"/>
<dbReference type="CDD" id="cd01450">
    <property type="entry name" value="vWFA_subfamily_ECM"/>
    <property type="match status" value="1"/>
</dbReference>
<dbReference type="PROSITE" id="PS50234">
    <property type="entry name" value="VWFA"/>
    <property type="match status" value="1"/>
</dbReference>
<dbReference type="InterPro" id="IPR008922">
    <property type="entry name" value="Di-copper_centre_dom_sf"/>
</dbReference>
<dbReference type="AlphaFoldDB" id="A0A6P8I208"/>
<dbReference type="PANTHER" id="PTHR24020:SF87">
    <property type="entry name" value="COLLAGEN ALPHA-1(VI) CHAIN-LIKE"/>
    <property type="match status" value="1"/>
</dbReference>
<proteinExistence type="predicted"/>
<dbReference type="Gene3D" id="1.10.1280.10">
    <property type="entry name" value="Di-copper center containing domain from catechol oxidase"/>
    <property type="match status" value="1"/>
</dbReference>
<evidence type="ECO:0000256" key="1">
    <source>
        <dbReference type="SAM" id="SignalP"/>
    </source>
</evidence>
<evidence type="ECO:0000313" key="4">
    <source>
        <dbReference type="RefSeq" id="XP_031558922.1"/>
    </source>
</evidence>
<gene>
    <name evidence="4" type="primary">LOC116295280</name>
</gene>
<sequence length="603" mass="69736">MKRLFFLVNCYLFLALLFLKNCQSKLETSSNHKPSERNLKELAKELENNFLNLSNPIKTKRKGQFQLMPPKLDIIFALDASRGSSKDIFEYQKNLTKVLIDSFSISPSNARVAIVSCSSNYVHFNFFLDAHVNKECLVGFIPTLRYLKQERALGKCLQSIYWQAFVKRHAIRKEANKVLFIISAGKSSDMTSSASYVKKLERRGVKIYGLSIGADKNGYKQVQGIVSRPIREHLFHVPNLVDIPTIIKLLSGKGYYSSSCKNDGKPLYDECGRLCQCQNGHVTNCTRIRKFYSTMSVQERFLFIFAFRIITTRPQFKRQFKEYANSYRNYFSRYIHTRRYFLPWHRAFLLKVENLLRSVDCRITLPYWDWTLISKFPRPSTANIVWESLRGFGGNGVGKDMCVENGPFGKEKWNFEGKDVSKECLKRNFAKNTKLPDALIIRLALNTSTEDFKEFEFILRLGFHHSVTCAIGGTMCSKDNIWSPEYLIIASFIDSLWGKWQDKERGRWPTGFQDISDILPGFSMYTGEVLQLKKQPGCVRVMYDEPNSEALQKIEDLWGDIRNKTNSQSRHIQRGPLIYSKRAEELYGGLTEEERSHLSNLPS</sequence>
<dbReference type="SUPFAM" id="SSF48056">
    <property type="entry name" value="Di-copper centre-containing domain"/>
    <property type="match status" value="1"/>
</dbReference>
<feature type="domain" description="VWFA" evidence="2">
    <location>
        <begin position="73"/>
        <end position="250"/>
    </location>
</feature>
<dbReference type="GeneID" id="116295280"/>
<dbReference type="InterPro" id="IPR002035">
    <property type="entry name" value="VWF_A"/>
</dbReference>
<dbReference type="InterPro" id="IPR036465">
    <property type="entry name" value="vWFA_dom_sf"/>
</dbReference>
<dbReference type="KEGG" id="aten:116295280"/>
<evidence type="ECO:0000259" key="2">
    <source>
        <dbReference type="PROSITE" id="PS50234"/>
    </source>
</evidence>
<dbReference type="OrthoDB" id="5953290at2759"/>
<keyword evidence="1" id="KW-0732">Signal</keyword>
<name>A0A6P8I208_ACTTE</name>
<dbReference type="SUPFAM" id="SSF53300">
    <property type="entry name" value="vWA-like"/>
    <property type="match status" value="1"/>
</dbReference>
<evidence type="ECO:0000313" key="3">
    <source>
        <dbReference type="Proteomes" id="UP000515163"/>
    </source>
</evidence>
<dbReference type="PROSITE" id="PS00497">
    <property type="entry name" value="TYROSINASE_1"/>
    <property type="match status" value="1"/>
</dbReference>
<dbReference type="Gene3D" id="3.40.50.410">
    <property type="entry name" value="von Willebrand factor, type A domain"/>
    <property type="match status" value="1"/>
</dbReference>
<reference evidence="4" key="1">
    <citation type="submission" date="2025-08" db="UniProtKB">
        <authorList>
            <consortium name="RefSeq"/>
        </authorList>
    </citation>
    <scope>IDENTIFICATION</scope>
    <source>
        <tissue evidence="4">Tentacle</tissue>
    </source>
</reference>
<dbReference type="RefSeq" id="XP_031558922.1">
    <property type="nucleotide sequence ID" value="XM_031703062.1"/>
</dbReference>
<feature type="signal peptide" evidence="1">
    <location>
        <begin position="1"/>
        <end position="24"/>
    </location>
</feature>
<organism evidence="3 4">
    <name type="scientific">Actinia tenebrosa</name>
    <name type="common">Australian red waratah sea anemone</name>
    <dbReference type="NCBI Taxonomy" id="6105"/>
    <lineage>
        <taxon>Eukaryota</taxon>
        <taxon>Metazoa</taxon>
        <taxon>Cnidaria</taxon>
        <taxon>Anthozoa</taxon>
        <taxon>Hexacorallia</taxon>
        <taxon>Actiniaria</taxon>
        <taxon>Actiniidae</taxon>
        <taxon>Actinia</taxon>
    </lineage>
</organism>
<feature type="chain" id="PRO_5027937662" evidence="1">
    <location>
        <begin position="25"/>
        <end position="603"/>
    </location>
</feature>
<dbReference type="InterPro" id="IPR002227">
    <property type="entry name" value="Tyrosinase_Cu-bd"/>
</dbReference>
<protein>
    <submittedName>
        <fullName evidence="4">Uncharacterized protein LOC116295280</fullName>
    </submittedName>
</protein>
<dbReference type="PRINTS" id="PR00092">
    <property type="entry name" value="TYROSINASE"/>
</dbReference>
<dbReference type="Pfam" id="PF00264">
    <property type="entry name" value="Tyrosinase"/>
    <property type="match status" value="1"/>
</dbReference>
<dbReference type="Pfam" id="PF00092">
    <property type="entry name" value="VWA"/>
    <property type="match status" value="1"/>
</dbReference>
<dbReference type="GO" id="GO:0016491">
    <property type="term" value="F:oxidoreductase activity"/>
    <property type="evidence" value="ECO:0007669"/>
    <property type="project" value="InterPro"/>
</dbReference>